<dbReference type="InterPro" id="IPR006419">
    <property type="entry name" value="NMN_transpt_PnuC"/>
</dbReference>
<gene>
    <name evidence="11" type="primary">pnuC_2</name>
    <name evidence="11" type="ORF">GCM10009129_13770</name>
</gene>
<evidence type="ECO:0000256" key="6">
    <source>
        <dbReference type="ARBA" id="ARBA00022475"/>
    </source>
</evidence>
<evidence type="ECO:0000256" key="4">
    <source>
        <dbReference type="ARBA" id="ARBA00017522"/>
    </source>
</evidence>
<evidence type="ECO:0000256" key="10">
    <source>
        <dbReference type="SAM" id="Phobius"/>
    </source>
</evidence>
<accession>A0ABP3FGL9</accession>
<dbReference type="Pfam" id="PF04973">
    <property type="entry name" value="NMN_transporter"/>
    <property type="match status" value="1"/>
</dbReference>
<evidence type="ECO:0000256" key="1">
    <source>
        <dbReference type="ARBA" id="ARBA00002672"/>
    </source>
</evidence>
<evidence type="ECO:0000256" key="5">
    <source>
        <dbReference type="ARBA" id="ARBA00022448"/>
    </source>
</evidence>
<evidence type="ECO:0000256" key="9">
    <source>
        <dbReference type="ARBA" id="ARBA00023136"/>
    </source>
</evidence>
<keyword evidence="8 10" id="KW-1133">Transmembrane helix</keyword>
<keyword evidence="5" id="KW-0813">Transport</keyword>
<dbReference type="RefSeq" id="WP_201504895.1">
    <property type="nucleotide sequence ID" value="NZ_BAAAFR010000004.1"/>
</dbReference>
<dbReference type="Proteomes" id="UP001501787">
    <property type="component" value="Unassembled WGS sequence"/>
</dbReference>
<comment type="function">
    <text evidence="1">Required for nicotinamide riboside transport across the inner membrane.</text>
</comment>
<evidence type="ECO:0000256" key="8">
    <source>
        <dbReference type="ARBA" id="ARBA00022989"/>
    </source>
</evidence>
<keyword evidence="6" id="KW-1003">Cell membrane</keyword>
<feature type="transmembrane region" description="Helical" evidence="10">
    <location>
        <begin position="44"/>
        <end position="62"/>
    </location>
</feature>
<name>A0ABP3FGL9_9GAMM</name>
<reference evidence="12" key="1">
    <citation type="journal article" date="2019" name="Int. J. Syst. Evol. Microbiol.">
        <title>The Global Catalogue of Microorganisms (GCM) 10K type strain sequencing project: providing services to taxonomists for standard genome sequencing and annotation.</title>
        <authorList>
            <consortium name="The Broad Institute Genomics Platform"/>
            <consortium name="The Broad Institute Genome Sequencing Center for Infectious Disease"/>
            <person name="Wu L."/>
            <person name="Ma J."/>
        </authorList>
    </citation>
    <scope>NUCLEOTIDE SEQUENCE [LARGE SCALE GENOMIC DNA]</scope>
    <source>
        <strain evidence="12">JCM 16343</strain>
    </source>
</reference>
<feature type="transmembrane region" description="Helical" evidence="10">
    <location>
        <begin position="127"/>
        <end position="144"/>
    </location>
</feature>
<keyword evidence="9 10" id="KW-0472">Membrane</keyword>
<dbReference type="EMBL" id="BAAAFR010000004">
    <property type="protein sequence ID" value="GAA0317512.1"/>
    <property type="molecule type" value="Genomic_DNA"/>
</dbReference>
<organism evidence="11 12">
    <name type="scientific">Psychrobacter aestuarii</name>
    <dbReference type="NCBI Taxonomy" id="556327"/>
    <lineage>
        <taxon>Bacteria</taxon>
        <taxon>Pseudomonadati</taxon>
        <taxon>Pseudomonadota</taxon>
        <taxon>Gammaproteobacteria</taxon>
        <taxon>Moraxellales</taxon>
        <taxon>Moraxellaceae</taxon>
        <taxon>Psychrobacter</taxon>
    </lineage>
</organism>
<feature type="transmembrane region" description="Helical" evidence="10">
    <location>
        <begin position="14"/>
        <end position="37"/>
    </location>
</feature>
<evidence type="ECO:0000256" key="7">
    <source>
        <dbReference type="ARBA" id="ARBA00022692"/>
    </source>
</evidence>
<feature type="transmembrane region" description="Helical" evidence="10">
    <location>
        <begin position="82"/>
        <end position="107"/>
    </location>
</feature>
<protein>
    <recommendedName>
        <fullName evidence="4">Nicotinamide riboside transporter PnuC</fullName>
    </recommendedName>
</protein>
<evidence type="ECO:0000313" key="12">
    <source>
        <dbReference type="Proteomes" id="UP001501787"/>
    </source>
</evidence>
<comment type="caution">
    <text evidence="11">The sequence shown here is derived from an EMBL/GenBank/DDBJ whole genome shotgun (WGS) entry which is preliminary data.</text>
</comment>
<dbReference type="PANTHER" id="PTHR36122:SF2">
    <property type="entry name" value="NICOTINAMIDE RIBOSIDE TRANSPORTER PNUC"/>
    <property type="match status" value="1"/>
</dbReference>
<evidence type="ECO:0000313" key="11">
    <source>
        <dbReference type="EMBL" id="GAA0317512.1"/>
    </source>
</evidence>
<evidence type="ECO:0000256" key="3">
    <source>
        <dbReference type="ARBA" id="ARBA00006669"/>
    </source>
</evidence>
<feature type="transmembrane region" description="Helical" evidence="10">
    <location>
        <begin position="197"/>
        <end position="219"/>
    </location>
</feature>
<sequence>MRIEFLDNLTGKWAMQWIVAWFIFGVAALSAGFWLTTEHTGLDMFYLGVSFVGLICVVSLSFRKNVMGNGLGMAATAGEVVVQATSGAVGLMLAPLFNFFTHVYGIFYWSKHTDADGDMVPKSASKWVWLITAAFIVIGLALFPTVNRLLASYGYAVVENDNSLFLGVISFFWINVLAFVLSITAQAAMILRYSFNWWLWIIVNFVWLVVNLMSGNYIFAIQTMVYQVNAFVGLYEWQRSEQDAAKTPASS</sequence>
<keyword evidence="7 10" id="KW-0812">Transmembrane</keyword>
<dbReference type="NCBIfam" id="TIGR01528">
    <property type="entry name" value="NMN_trans_PnuC"/>
    <property type="match status" value="1"/>
</dbReference>
<proteinExistence type="inferred from homology"/>
<evidence type="ECO:0000256" key="2">
    <source>
        <dbReference type="ARBA" id="ARBA00004651"/>
    </source>
</evidence>
<comment type="subcellular location">
    <subcellularLocation>
        <location evidence="2">Cell membrane</location>
        <topology evidence="2">Multi-pass membrane protein</topology>
    </subcellularLocation>
</comment>
<dbReference type="PANTHER" id="PTHR36122">
    <property type="entry name" value="NICOTINAMIDE RIBOSIDE TRANSPORTER PNUC"/>
    <property type="match status" value="1"/>
</dbReference>
<feature type="transmembrane region" description="Helical" evidence="10">
    <location>
        <begin position="164"/>
        <end position="185"/>
    </location>
</feature>
<comment type="similarity">
    <text evidence="3">Belongs to the nicotinamide ribonucleoside (NR) uptake permease (TC 4.B.1) family.</text>
</comment>
<keyword evidence="12" id="KW-1185">Reference proteome</keyword>